<sequence>MAKGCLTRKSCLKHLEMVRWGGKPQCPYCNSTRATPQSKGGRFHCNSCNTSFSVTVKTIFHKTRVPLQIWFKSVTLAIDTKQSISARQLANALGVNKNTAWLMLKRIRQTLVQDGNLLKGIYEAGKNPSPGKKPKQILIKNSVVQADHKLTEAL</sequence>
<proteinExistence type="predicted"/>
<accession>A0A1F5P8M0</accession>
<name>A0A1F5P8M0_9BACT</name>
<dbReference type="EMBL" id="MFES01000004">
    <property type="protein sequence ID" value="OGE86299.1"/>
    <property type="molecule type" value="Genomic_DNA"/>
</dbReference>
<organism evidence="2 3">
    <name type="scientific">Candidatus Doudnabacteria bacterium RIFCSPHIGHO2_02_FULL_46_11</name>
    <dbReference type="NCBI Taxonomy" id="1817832"/>
    <lineage>
        <taxon>Bacteria</taxon>
        <taxon>Candidatus Doudnaibacteriota</taxon>
    </lineage>
</organism>
<dbReference type="AlphaFoldDB" id="A0A1F5P8M0"/>
<evidence type="ECO:0000313" key="2">
    <source>
        <dbReference type="EMBL" id="OGE86299.1"/>
    </source>
</evidence>
<evidence type="ECO:0000313" key="3">
    <source>
        <dbReference type="Proteomes" id="UP000176786"/>
    </source>
</evidence>
<dbReference type="Proteomes" id="UP000176786">
    <property type="component" value="Unassembled WGS sequence"/>
</dbReference>
<dbReference type="STRING" id="1817832.A3J48_04120"/>
<protein>
    <recommendedName>
        <fullName evidence="1">Transposase zinc-ribbon domain-containing protein</fullName>
    </recommendedName>
</protein>
<gene>
    <name evidence="2" type="ORF">A3J48_04120</name>
</gene>
<reference evidence="2 3" key="1">
    <citation type="journal article" date="2016" name="Nat. Commun.">
        <title>Thousands of microbial genomes shed light on interconnected biogeochemical processes in an aquifer system.</title>
        <authorList>
            <person name="Anantharaman K."/>
            <person name="Brown C.T."/>
            <person name="Hug L.A."/>
            <person name="Sharon I."/>
            <person name="Castelle C.J."/>
            <person name="Probst A.J."/>
            <person name="Thomas B.C."/>
            <person name="Singh A."/>
            <person name="Wilkins M.J."/>
            <person name="Karaoz U."/>
            <person name="Brodie E.L."/>
            <person name="Williams K.H."/>
            <person name="Hubbard S.S."/>
            <person name="Banfield J.F."/>
        </authorList>
    </citation>
    <scope>NUCLEOTIDE SEQUENCE [LARGE SCALE GENOMIC DNA]</scope>
</reference>
<dbReference type="Pfam" id="PF12760">
    <property type="entry name" value="Zn_ribbon_IS1595"/>
    <property type="match status" value="1"/>
</dbReference>
<feature type="domain" description="Transposase zinc-ribbon" evidence="1">
    <location>
        <begin position="9"/>
        <end position="50"/>
    </location>
</feature>
<dbReference type="InterPro" id="IPR024442">
    <property type="entry name" value="Transposase_Zn_ribbon"/>
</dbReference>
<comment type="caution">
    <text evidence="2">The sequence shown here is derived from an EMBL/GenBank/DDBJ whole genome shotgun (WGS) entry which is preliminary data.</text>
</comment>
<evidence type="ECO:0000259" key="1">
    <source>
        <dbReference type="Pfam" id="PF12760"/>
    </source>
</evidence>